<dbReference type="InterPro" id="IPR051599">
    <property type="entry name" value="Cell_Envelope_Assoc"/>
</dbReference>
<evidence type="ECO:0000256" key="1">
    <source>
        <dbReference type="SAM" id="Phobius"/>
    </source>
</evidence>
<dbReference type="Gene3D" id="3.40.50.620">
    <property type="entry name" value="HUPs"/>
    <property type="match status" value="1"/>
</dbReference>
<keyword evidence="1" id="KW-1133">Transmembrane helix</keyword>
<evidence type="ECO:0000313" key="3">
    <source>
        <dbReference type="EMBL" id="CAB4604278.1"/>
    </source>
</evidence>
<dbReference type="EMBL" id="CAEZUL010000115">
    <property type="protein sequence ID" value="CAB4604278.1"/>
    <property type="molecule type" value="Genomic_DNA"/>
</dbReference>
<dbReference type="PANTHER" id="PTHR30336">
    <property type="entry name" value="INNER MEMBRANE PROTEIN, PROBABLE PERMEASE"/>
    <property type="match status" value="1"/>
</dbReference>
<keyword evidence="1" id="KW-0812">Transmembrane</keyword>
<dbReference type="CDD" id="cd06259">
    <property type="entry name" value="YdcF-like"/>
    <property type="match status" value="1"/>
</dbReference>
<sequence>MRVSVRSVSAVAAATSIAIASYLVITFVSILGVGYSSDTASADAVVVMGAAQYDGTPSPLLESRLQNALDVYKEGRAKYIVVTGGKREGDRFTEAATSRRWLTDHAVPAEYIILEDQGRSTWESLSALPALLRGANIQSLLVSTDRWHVQRCVLSLRQLGFTAYASPTSASPLQGPNRAWGKYVKETAGVAIGRIAGFDTLLSITG</sequence>
<evidence type="ECO:0000259" key="2">
    <source>
        <dbReference type="Pfam" id="PF02698"/>
    </source>
</evidence>
<gene>
    <name evidence="3" type="ORF">UFOPK1808_00992</name>
</gene>
<accession>A0A6J6H667</accession>
<feature type="domain" description="DUF218" evidence="2">
    <location>
        <begin position="43"/>
        <end position="189"/>
    </location>
</feature>
<name>A0A6J6H667_9ZZZZ</name>
<dbReference type="Pfam" id="PF02698">
    <property type="entry name" value="DUF218"/>
    <property type="match status" value="1"/>
</dbReference>
<keyword evidence="1" id="KW-0472">Membrane</keyword>
<dbReference type="GO" id="GO:0005886">
    <property type="term" value="C:plasma membrane"/>
    <property type="evidence" value="ECO:0007669"/>
    <property type="project" value="TreeGrafter"/>
</dbReference>
<reference evidence="3" key="1">
    <citation type="submission" date="2020-05" db="EMBL/GenBank/DDBJ databases">
        <authorList>
            <person name="Chiriac C."/>
            <person name="Salcher M."/>
            <person name="Ghai R."/>
            <person name="Kavagutti S V."/>
        </authorList>
    </citation>
    <scope>NUCLEOTIDE SEQUENCE</scope>
</reference>
<feature type="transmembrane region" description="Helical" evidence="1">
    <location>
        <begin position="12"/>
        <end position="35"/>
    </location>
</feature>
<dbReference type="PANTHER" id="PTHR30336:SF20">
    <property type="entry name" value="DUF218 DOMAIN-CONTAINING PROTEIN"/>
    <property type="match status" value="1"/>
</dbReference>
<organism evidence="3">
    <name type="scientific">freshwater metagenome</name>
    <dbReference type="NCBI Taxonomy" id="449393"/>
    <lineage>
        <taxon>unclassified sequences</taxon>
        <taxon>metagenomes</taxon>
        <taxon>ecological metagenomes</taxon>
    </lineage>
</organism>
<dbReference type="InterPro" id="IPR003848">
    <property type="entry name" value="DUF218"/>
</dbReference>
<proteinExistence type="predicted"/>
<dbReference type="InterPro" id="IPR014729">
    <property type="entry name" value="Rossmann-like_a/b/a_fold"/>
</dbReference>
<dbReference type="AlphaFoldDB" id="A0A6J6H667"/>
<protein>
    <submittedName>
        <fullName evidence="3">Unannotated protein</fullName>
    </submittedName>
</protein>